<dbReference type="RefSeq" id="XP_043050519.1">
    <property type="nucleotide sequence ID" value="XM_043194768.1"/>
</dbReference>
<evidence type="ECO:0000313" key="3">
    <source>
        <dbReference type="Proteomes" id="UP000790833"/>
    </source>
</evidence>
<proteinExistence type="predicted"/>
<protein>
    <submittedName>
        <fullName evidence="2">Uncharacterized protein</fullName>
    </submittedName>
</protein>
<sequence length="200" mass="22250">MGKGILNAGRKELKYATVYEASNDEYTQHKAFNFQNLQQSKNHSITKNANGQYDIELDKYAEDYNEMFLHKGSIISPDEILEYSRKTSMLVPVKHRDEFVGTTLPSPDMTRVLHYYASKKVSGTPNKRGLRAFDETALLALGLFVDQLVDSVVDEEAGRLCLEEPDGSCETESDSTGGSSSGNESDSRDESNDDSTSDLE</sequence>
<evidence type="ECO:0000313" key="2">
    <source>
        <dbReference type="EMBL" id="KAG7194972.1"/>
    </source>
</evidence>
<feature type="compositionally biased region" description="Acidic residues" evidence="1">
    <location>
        <begin position="191"/>
        <end position="200"/>
    </location>
</feature>
<evidence type="ECO:0000256" key="1">
    <source>
        <dbReference type="SAM" id="MobiDB-lite"/>
    </source>
</evidence>
<feature type="region of interest" description="Disordered" evidence="1">
    <location>
        <begin position="160"/>
        <end position="200"/>
    </location>
</feature>
<feature type="compositionally biased region" description="Acidic residues" evidence="1">
    <location>
        <begin position="163"/>
        <end position="173"/>
    </location>
</feature>
<dbReference type="AlphaFoldDB" id="A0A9P8AKB5"/>
<feature type="compositionally biased region" description="Low complexity" evidence="1">
    <location>
        <begin position="174"/>
        <end position="184"/>
    </location>
</feature>
<keyword evidence="3" id="KW-1185">Reference proteome</keyword>
<dbReference type="OrthoDB" id="2565191at2759"/>
<gene>
    <name evidence="2" type="ORF">KQ657_004083</name>
</gene>
<dbReference type="GO" id="GO:0006360">
    <property type="term" value="P:transcription by RNA polymerase I"/>
    <property type="evidence" value="ECO:0007669"/>
    <property type="project" value="InterPro"/>
</dbReference>
<dbReference type="EMBL" id="JAHMUF010000005">
    <property type="protein sequence ID" value="KAG7194972.1"/>
    <property type="molecule type" value="Genomic_DNA"/>
</dbReference>
<dbReference type="Pfam" id="PF05234">
    <property type="entry name" value="UAF_Rrn10"/>
    <property type="match status" value="1"/>
</dbReference>
<accession>A0A9P8AKB5</accession>
<name>A0A9P8AKB5_9ASCO</name>
<reference evidence="2" key="1">
    <citation type="submission" date="2021-03" db="EMBL/GenBank/DDBJ databases">
        <authorList>
            <person name="Palmer J.M."/>
        </authorList>
    </citation>
    <scope>NUCLEOTIDE SEQUENCE</scope>
    <source>
        <strain evidence="2">ARV_011</strain>
    </source>
</reference>
<dbReference type="Proteomes" id="UP000790833">
    <property type="component" value="Unassembled WGS sequence"/>
</dbReference>
<comment type="caution">
    <text evidence="2">The sequence shown here is derived from an EMBL/GenBank/DDBJ whole genome shotgun (WGS) entry which is preliminary data.</text>
</comment>
<dbReference type="InterPro" id="IPR022793">
    <property type="entry name" value="Rrn10"/>
</dbReference>
<dbReference type="PANTHER" id="PTHR28054:SF1">
    <property type="entry name" value="RNA POLYMERASE I-SPECIFIC TRANSCRIPTION INITIATION FACTOR RRN10"/>
    <property type="match status" value="1"/>
</dbReference>
<dbReference type="PANTHER" id="PTHR28054">
    <property type="entry name" value="RNA POLYMERASE I-SPECIFIC TRANSCRIPTION INITIATION FACTOR RRN10"/>
    <property type="match status" value="1"/>
</dbReference>
<organism evidence="2 3">
    <name type="scientific">Scheffersomyces spartinae</name>
    <dbReference type="NCBI Taxonomy" id="45513"/>
    <lineage>
        <taxon>Eukaryota</taxon>
        <taxon>Fungi</taxon>
        <taxon>Dikarya</taxon>
        <taxon>Ascomycota</taxon>
        <taxon>Saccharomycotina</taxon>
        <taxon>Pichiomycetes</taxon>
        <taxon>Debaryomycetaceae</taxon>
        <taxon>Scheffersomyces</taxon>
    </lineage>
</organism>
<dbReference type="GeneID" id="66117457"/>